<dbReference type="RefSeq" id="WP_078768804.1">
    <property type="nucleotide sequence ID" value="NZ_FUWW01000014.1"/>
</dbReference>
<dbReference type="Proteomes" id="UP000190657">
    <property type="component" value="Unassembled WGS sequence"/>
</dbReference>
<dbReference type="OrthoDB" id="9813673at2"/>
<evidence type="ECO:0000256" key="8">
    <source>
        <dbReference type="SAM" id="Coils"/>
    </source>
</evidence>
<keyword evidence="6" id="KW-0238">DNA-binding</keyword>
<evidence type="ECO:0000256" key="1">
    <source>
        <dbReference type="ARBA" id="ARBA00011900"/>
    </source>
</evidence>
<evidence type="ECO:0000256" key="4">
    <source>
        <dbReference type="ARBA" id="ARBA00022691"/>
    </source>
</evidence>
<feature type="coiled-coil region" evidence="8">
    <location>
        <begin position="63"/>
        <end position="90"/>
    </location>
</feature>
<dbReference type="Gene3D" id="3.40.50.150">
    <property type="entry name" value="Vaccinia Virus protein VP39"/>
    <property type="match status" value="1"/>
</dbReference>
<dbReference type="SUPFAM" id="SSF53335">
    <property type="entry name" value="S-adenosyl-L-methionine-dependent methyltransferases"/>
    <property type="match status" value="1"/>
</dbReference>
<dbReference type="GO" id="GO:0009007">
    <property type="term" value="F:site-specific DNA-methyltransferase (adenine-specific) activity"/>
    <property type="evidence" value="ECO:0007669"/>
    <property type="project" value="UniProtKB-EC"/>
</dbReference>
<evidence type="ECO:0000313" key="10">
    <source>
        <dbReference type="EMBL" id="SJZ68943.1"/>
    </source>
</evidence>
<protein>
    <recommendedName>
        <fullName evidence="1">site-specific DNA-methyltransferase (adenine-specific)</fullName>
        <ecNumber evidence="1">2.1.1.72</ecNumber>
    </recommendedName>
</protein>
<proteinExistence type="predicted"/>
<dbReference type="GO" id="GO:0032259">
    <property type="term" value="P:methylation"/>
    <property type="evidence" value="ECO:0007669"/>
    <property type="project" value="UniProtKB-KW"/>
</dbReference>
<dbReference type="EMBL" id="FUWW01000014">
    <property type="protein sequence ID" value="SJZ68943.1"/>
    <property type="molecule type" value="Genomic_DNA"/>
</dbReference>
<dbReference type="STRING" id="290054.SAMN02745114_01338"/>
<evidence type="ECO:0000313" key="11">
    <source>
        <dbReference type="Proteomes" id="UP000190657"/>
    </source>
</evidence>
<dbReference type="PANTHER" id="PTHR33841:SF6">
    <property type="entry name" value="TYPE II METHYLTRANSFERASE M.HINDII"/>
    <property type="match status" value="1"/>
</dbReference>
<gene>
    <name evidence="10" type="ORF">SAMN02745114_01338</name>
</gene>
<dbReference type="InterPro" id="IPR029063">
    <property type="entry name" value="SAM-dependent_MTases_sf"/>
</dbReference>
<organism evidence="10 11">
    <name type="scientific">Eubacterium coprostanoligenes</name>
    <dbReference type="NCBI Taxonomy" id="290054"/>
    <lineage>
        <taxon>Bacteria</taxon>
        <taxon>Bacillati</taxon>
        <taxon>Bacillota</taxon>
        <taxon>Clostridia</taxon>
        <taxon>Eubacteriales</taxon>
        <taxon>Eubacteriaceae</taxon>
        <taxon>Eubacterium</taxon>
    </lineage>
</organism>
<dbReference type="PRINTS" id="PR00507">
    <property type="entry name" value="N12N6MTFRASE"/>
</dbReference>
<dbReference type="PANTHER" id="PTHR33841">
    <property type="entry name" value="DNA METHYLTRANSFERASE YEEA-RELATED"/>
    <property type="match status" value="1"/>
</dbReference>
<evidence type="ECO:0000256" key="3">
    <source>
        <dbReference type="ARBA" id="ARBA00022679"/>
    </source>
</evidence>
<keyword evidence="8" id="KW-0175">Coiled coil</keyword>
<keyword evidence="11" id="KW-1185">Reference proteome</keyword>
<name>A0A1T4MPQ8_9FIRM</name>
<accession>A0A1T4MPQ8</accession>
<sequence>MSDFYNTAYNPDVLSCIANLSNDEVFTPPDIANKMLDMLPQELFSDPNTTFLDPACKSGVFLREIAKRLIDGLEDQIPDLQERIDHIFQKQLYGIAITELTSLLSRRSLYCSKYPNSKYSVTRFDDVQGNIRYKNIHHTWMNGKCVFCGASQEMFGEQVRENLEYHAYEFIHTLKPEDIFNMKFDVIIGNPPYQLNTGGGNDESAKQARPLYNLFVEQSKKLRPRFLTMIIPSRWFAGGMGLDSFRDTMLGDGHLIQMVDYPNAKDCFPQNSIGGGVCYFLWSRDEKGLCSFTSKSGEISNTALRDLKEFPIFVRYNQAIDIIHKVQSKNEKSLASIVSSLNPFGFSSSSRGLETDFNNSIKLHSSKGVGFVNRKEVLQGKNYIDKYQVMVSKTTGEHAGEPGKDGTFKVLAKFQPLPPKEICTFSYFLVGNFDNEIENNNLYGYLKTKFARFLLLQAISSINISKEKFMFVPLQDFSKLWTDEELYEKYNLTQEEIDFIESMIKPMEIDGV</sequence>
<reference evidence="10 11" key="1">
    <citation type="submission" date="2017-02" db="EMBL/GenBank/DDBJ databases">
        <authorList>
            <person name="Peterson S.W."/>
        </authorList>
    </citation>
    <scope>NUCLEOTIDE SEQUENCE [LARGE SCALE GENOMIC DNA]</scope>
    <source>
        <strain evidence="10 11">ATCC 51222</strain>
    </source>
</reference>
<dbReference type="InterPro" id="IPR050953">
    <property type="entry name" value="N4_N6_ade-DNA_methylase"/>
</dbReference>
<dbReference type="PROSITE" id="PS00092">
    <property type="entry name" value="N6_MTASE"/>
    <property type="match status" value="1"/>
</dbReference>
<feature type="domain" description="Type II methyltransferase M.TaqI-like" evidence="9">
    <location>
        <begin position="90"/>
        <end position="268"/>
    </location>
</feature>
<keyword evidence="5" id="KW-0680">Restriction system</keyword>
<comment type="catalytic activity">
    <reaction evidence="7">
        <text>a 2'-deoxyadenosine in DNA + S-adenosyl-L-methionine = an N(6)-methyl-2'-deoxyadenosine in DNA + S-adenosyl-L-homocysteine + H(+)</text>
        <dbReference type="Rhea" id="RHEA:15197"/>
        <dbReference type="Rhea" id="RHEA-COMP:12418"/>
        <dbReference type="Rhea" id="RHEA-COMP:12419"/>
        <dbReference type="ChEBI" id="CHEBI:15378"/>
        <dbReference type="ChEBI" id="CHEBI:57856"/>
        <dbReference type="ChEBI" id="CHEBI:59789"/>
        <dbReference type="ChEBI" id="CHEBI:90615"/>
        <dbReference type="ChEBI" id="CHEBI:90616"/>
        <dbReference type="EC" id="2.1.1.72"/>
    </reaction>
</comment>
<dbReference type="GO" id="GO:0009307">
    <property type="term" value="P:DNA restriction-modification system"/>
    <property type="evidence" value="ECO:0007669"/>
    <property type="project" value="UniProtKB-KW"/>
</dbReference>
<keyword evidence="3 10" id="KW-0808">Transferase</keyword>
<keyword evidence="2 10" id="KW-0489">Methyltransferase</keyword>
<dbReference type="InterPro" id="IPR002052">
    <property type="entry name" value="DNA_methylase_N6_adenine_CS"/>
</dbReference>
<evidence type="ECO:0000256" key="5">
    <source>
        <dbReference type="ARBA" id="ARBA00022747"/>
    </source>
</evidence>
<dbReference type="Pfam" id="PF07669">
    <property type="entry name" value="Eco57I"/>
    <property type="match status" value="1"/>
</dbReference>
<dbReference type="AlphaFoldDB" id="A0A1T4MPQ8"/>
<evidence type="ECO:0000256" key="7">
    <source>
        <dbReference type="ARBA" id="ARBA00047942"/>
    </source>
</evidence>
<dbReference type="InterPro" id="IPR011639">
    <property type="entry name" value="MethylTrfase_TaqI-like_dom"/>
</dbReference>
<evidence type="ECO:0000256" key="6">
    <source>
        <dbReference type="ARBA" id="ARBA00023125"/>
    </source>
</evidence>
<evidence type="ECO:0000256" key="2">
    <source>
        <dbReference type="ARBA" id="ARBA00022603"/>
    </source>
</evidence>
<dbReference type="EC" id="2.1.1.72" evidence="1"/>
<evidence type="ECO:0000259" key="9">
    <source>
        <dbReference type="Pfam" id="PF07669"/>
    </source>
</evidence>
<keyword evidence="4" id="KW-0949">S-adenosyl-L-methionine</keyword>
<dbReference type="GO" id="GO:0003677">
    <property type="term" value="F:DNA binding"/>
    <property type="evidence" value="ECO:0007669"/>
    <property type="project" value="UniProtKB-KW"/>
</dbReference>